<keyword evidence="2" id="KW-1185">Reference proteome</keyword>
<evidence type="ECO:0000313" key="1">
    <source>
        <dbReference type="EMBL" id="CAF9933974.1"/>
    </source>
</evidence>
<protein>
    <submittedName>
        <fullName evidence="1">Uncharacterized protein</fullName>
    </submittedName>
</protein>
<evidence type="ECO:0000313" key="2">
    <source>
        <dbReference type="Proteomes" id="UP000664534"/>
    </source>
</evidence>
<dbReference type="OrthoDB" id="515843at2759"/>
<accession>A0A8H3G379</accession>
<comment type="caution">
    <text evidence="1">The sequence shown here is derived from an EMBL/GenBank/DDBJ whole genome shotgun (WGS) entry which is preliminary data.</text>
</comment>
<sequence length="138" mass="14263">MQVTQESLFLTLTDGSVFAETFASFAAGILGVNLSYIDVTDLTLDPGTTITSQSQASITVQADFLVTPPDSFSGSMDLSAALATRNLQDSIGDSGSNQVFILQSADLVERQAVCGNLVCEAGERPSSMDGSNGGTPTS</sequence>
<organism evidence="1 2">
    <name type="scientific">Imshaugia aleurites</name>
    <dbReference type="NCBI Taxonomy" id="172621"/>
    <lineage>
        <taxon>Eukaryota</taxon>
        <taxon>Fungi</taxon>
        <taxon>Dikarya</taxon>
        <taxon>Ascomycota</taxon>
        <taxon>Pezizomycotina</taxon>
        <taxon>Lecanoromycetes</taxon>
        <taxon>OSLEUM clade</taxon>
        <taxon>Lecanoromycetidae</taxon>
        <taxon>Lecanorales</taxon>
        <taxon>Lecanorineae</taxon>
        <taxon>Parmeliaceae</taxon>
        <taxon>Imshaugia</taxon>
    </lineage>
</organism>
<dbReference type="Proteomes" id="UP000664534">
    <property type="component" value="Unassembled WGS sequence"/>
</dbReference>
<name>A0A8H3G379_9LECA</name>
<proteinExistence type="predicted"/>
<gene>
    <name evidence="1" type="ORF">IMSHALPRED_009547</name>
</gene>
<reference evidence="1" key="1">
    <citation type="submission" date="2021-03" db="EMBL/GenBank/DDBJ databases">
        <authorList>
            <person name="Tagirdzhanova G."/>
        </authorList>
    </citation>
    <scope>NUCLEOTIDE SEQUENCE</scope>
</reference>
<dbReference type="EMBL" id="CAJPDT010000073">
    <property type="protein sequence ID" value="CAF9933974.1"/>
    <property type="molecule type" value="Genomic_DNA"/>
</dbReference>
<dbReference type="AlphaFoldDB" id="A0A8H3G379"/>